<dbReference type="Gene3D" id="3.40.50.720">
    <property type="entry name" value="NAD(P)-binding Rossmann-like Domain"/>
    <property type="match status" value="1"/>
</dbReference>
<keyword evidence="10 12" id="KW-0486">Methionine biosynthesis</keyword>
<dbReference type="GO" id="GO:0004488">
    <property type="term" value="F:methylenetetrahydrofolate dehydrogenase (NADP+) activity"/>
    <property type="evidence" value="ECO:0007669"/>
    <property type="project" value="UniProtKB-UniRule"/>
</dbReference>
<comment type="catalytic activity">
    <reaction evidence="12">
        <text>(6R)-5,10-methylene-5,6,7,8-tetrahydrofolate + NADP(+) = (6R)-5,10-methenyltetrahydrofolate + NADPH</text>
        <dbReference type="Rhea" id="RHEA:22812"/>
        <dbReference type="ChEBI" id="CHEBI:15636"/>
        <dbReference type="ChEBI" id="CHEBI:57455"/>
        <dbReference type="ChEBI" id="CHEBI:57783"/>
        <dbReference type="ChEBI" id="CHEBI:58349"/>
        <dbReference type="EC" id="1.5.1.5"/>
    </reaction>
</comment>
<evidence type="ECO:0000256" key="3">
    <source>
        <dbReference type="ARBA" id="ARBA00022563"/>
    </source>
</evidence>
<dbReference type="InterPro" id="IPR020630">
    <property type="entry name" value="THF_DH/CycHdrlase_cat_dom"/>
</dbReference>
<evidence type="ECO:0000259" key="14">
    <source>
        <dbReference type="Pfam" id="PF02882"/>
    </source>
</evidence>
<dbReference type="SUPFAM" id="SSF53223">
    <property type="entry name" value="Aminoacid dehydrogenase-like, N-terminal domain"/>
    <property type="match status" value="1"/>
</dbReference>
<keyword evidence="7 12" id="KW-0521">NADP</keyword>
<dbReference type="RefSeq" id="WP_013313779.1">
    <property type="nucleotide sequence ID" value="NC_014484.1"/>
</dbReference>
<feature type="binding site" evidence="12">
    <location>
        <begin position="165"/>
        <end position="167"/>
    </location>
    <ligand>
        <name>NADP(+)</name>
        <dbReference type="ChEBI" id="CHEBI:58349"/>
    </ligand>
</feature>
<keyword evidence="3 12" id="KW-0554">One-carbon metabolism</keyword>
<dbReference type="InterPro" id="IPR046346">
    <property type="entry name" value="Aminoacid_DH-like_N_sf"/>
</dbReference>
<evidence type="ECO:0000256" key="7">
    <source>
        <dbReference type="ARBA" id="ARBA00022857"/>
    </source>
</evidence>
<dbReference type="EMBL" id="CP001698">
    <property type="protein sequence ID" value="ADN01938.1"/>
    <property type="molecule type" value="Genomic_DNA"/>
</dbReference>
<dbReference type="GO" id="GO:0006164">
    <property type="term" value="P:purine nucleotide biosynthetic process"/>
    <property type="evidence" value="ECO:0007669"/>
    <property type="project" value="UniProtKB-KW"/>
</dbReference>
<keyword evidence="9 12" id="KW-0368">Histidine biosynthesis</keyword>
<dbReference type="KEGG" id="sta:STHERM_c09920"/>
<comment type="similarity">
    <text evidence="12">Belongs to the tetrahydrofolate dehydrogenase/cyclohydrolase family.</text>
</comment>
<accession>E0RSF1</accession>
<evidence type="ECO:0000256" key="12">
    <source>
        <dbReference type="HAMAP-Rule" id="MF_01576"/>
    </source>
</evidence>
<evidence type="ECO:0000256" key="10">
    <source>
        <dbReference type="ARBA" id="ARBA00023167"/>
    </source>
</evidence>
<evidence type="ECO:0000256" key="6">
    <source>
        <dbReference type="ARBA" id="ARBA00022801"/>
    </source>
</evidence>
<reference key="1">
    <citation type="submission" date="2009-08" db="EMBL/GenBank/DDBJ databases">
        <title>The genome sequence of Spirochaeta thermophila DSM6192.</title>
        <authorList>
            <person name="Angelov A."/>
            <person name="Mientus M."/>
            <person name="Wittenberg S."/>
            <person name="Lehmann R."/>
            <person name="Liesegang H."/>
            <person name="Daniel R."/>
            <person name="Liebl W."/>
        </authorList>
    </citation>
    <scope>NUCLEOTIDE SEQUENCE</scope>
    <source>
        <strain>DSM 6192</strain>
    </source>
</reference>
<dbReference type="EC" id="3.5.4.9" evidence="12"/>
<dbReference type="PANTHER" id="PTHR48099">
    <property type="entry name" value="C-1-TETRAHYDROFOLATE SYNTHASE, CYTOPLASMIC-RELATED"/>
    <property type="match status" value="1"/>
</dbReference>
<comment type="subunit">
    <text evidence="2 12">Homodimer.</text>
</comment>
<dbReference type="Gene3D" id="3.40.50.10860">
    <property type="entry name" value="Leucine Dehydrogenase, chain A, domain 1"/>
    <property type="match status" value="1"/>
</dbReference>
<proteinExistence type="inferred from homology"/>
<dbReference type="SUPFAM" id="SSF51735">
    <property type="entry name" value="NAD(P)-binding Rossmann-fold domains"/>
    <property type="match status" value="1"/>
</dbReference>
<dbReference type="Pfam" id="PF02882">
    <property type="entry name" value="THF_DHG_CYH_C"/>
    <property type="match status" value="1"/>
</dbReference>
<evidence type="ECO:0000256" key="4">
    <source>
        <dbReference type="ARBA" id="ARBA00022605"/>
    </source>
</evidence>
<dbReference type="UniPathway" id="UPA00193"/>
<evidence type="ECO:0000313" key="16">
    <source>
        <dbReference type="Proteomes" id="UP000001296"/>
    </source>
</evidence>
<dbReference type="InterPro" id="IPR036291">
    <property type="entry name" value="NAD(P)-bd_dom_sf"/>
</dbReference>
<dbReference type="GO" id="GO:0009086">
    <property type="term" value="P:methionine biosynthetic process"/>
    <property type="evidence" value="ECO:0007669"/>
    <property type="project" value="UniProtKB-KW"/>
</dbReference>
<feature type="domain" description="Tetrahydrofolate dehydrogenase/cyclohydrolase NAD(P)-binding" evidence="14">
    <location>
        <begin position="139"/>
        <end position="289"/>
    </location>
</feature>
<reference evidence="15 16" key="2">
    <citation type="journal article" date="2010" name="J. Bacteriol.">
        <title>Genome sequence of the polysaccharide-degrading, thermophilic anaerobe Spirochaeta thermophila DSM 6192.</title>
        <authorList>
            <person name="Angelov A."/>
            <person name="Liebl S."/>
            <person name="Ballschmiter M."/>
            <person name="Bomeke M."/>
            <person name="Lehmann R."/>
            <person name="Liesegang H."/>
            <person name="Daniel R."/>
            <person name="Liebl W."/>
        </authorList>
    </citation>
    <scope>NUCLEOTIDE SEQUENCE [LARGE SCALE GENOMIC DNA]</scope>
    <source>
        <strain evidence="16">ATCC 49972 / DSM 6192 / RI 19.B1</strain>
    </source>
</reference>
<dbReference type="eggNOG" id="COG0190">
    <property type="taxonomic scope" value="Bacteria"/>
</dbReference>
<dbReference type="Proteomes" id="UP000001296">
    <property type="component" value="Chromosome"/>
</dbReference>
<feature type="binding site" evidence="12">
    <location>
        <position position="235"/>
    </location>
    <ligand>
        <name>NADP(+)</name>
        <dbReference type="ChEBI" id="CHEBI:58349"/>
    </ligand>
</feature>
<comment type="function">
    <text evidence="12">Catalyzes the oxidation of 5,10-methylenetetrahydrofolate to 5,10-methenyltetrahydrofolate and then the hydrolysis of 5,10-methenyltetrahydrofolate to 10-formyltetrahydrofolate.</text>
</comment>
<dbReference type="FunFam" id="3.40.50.10860:FF:000005">
    <property type="entry name" value="C-1-tetrahydrofolate synthase, cytoplasmic, putative"/>
    <property type="match status" value="1"/>
</dbReference>
<evidence type="ECO:0000313" key="15">
    <source>
        <dbReference type="EMBL" id="ADN01938.1"/>
    </source>
</evidence>
<keyword evidence="5 12" id="KW-0658">Purine biosynthesis</keyword>
<keyword evidence="11 12" id="KW-0511">Multifunctional enzyme</keyword>
<sequence>MPAQILSGKEVADRILADVAKEVDSLARSGCRPFLAVVRVGDDPASVAYVRGKRKDAARVGILSEEHTFPEETGQEDVCALIDRLNREEGVHGILVQLPLPPHIDEEAIIERIAPEKDVDGFHPVNVGRMVLGQETFLPCTPHGILMMLRHAGVEVRGRHVVVVGRSNIVGKPLANLLLQKREGGNATVTVCHTATPDIGSFTRQADIVVVAAGRPGVLTADMVRVGAVVIDVGINRVEDPSSPRGYRLIGDVAFEEVARKASLITPVPGGVGLVTRAMLLWNTVRAARLAQERRGG</sequence>
<dbReference type="PRINTS" id="PR00085">
    <property type="entry name" value="THFDHDRGNASE"/>
</dbReference>
<name>E0RSF1_WINT6</name>
<dbReference type="FunFam" id="3.40.50.720:FF:000189">
    <property type="entry name" value="Bifunctional protein FolD"/>
    <property type="match status" value="1"/>
</dbReference>
<keyword evidence="4 12" id="KW-0028">Amino-acid biosynthesis</keyword>
<dbReference type="GO" id="GO:0000105">
    <property type="term" value="P:L-histidine biosynthetic process"/>
    <property type="evidence" value="ECO:0007669"/>
    <property type="project" value="UniProtKB-KW"/>
</dbReference>
<dbReference type="InterPro" id="IPR020631">
    <property type="entry name" value="THF_DH/CycHdrlase_NAD-bd_dom"/>
</dbReference>
<comment type="caution">
    <text evidence="12">Lacks conserved residue(s) required for the propagation of feature annotation.</text>
</comment>
<dbReference type="PaxDb" id="665571-STHERM_c09920"/>
<dbReference type="HAMAP" id="MF_01576">
    <property type="entry name" value="THF_DHG_CYH"/>
    <property type="match status" value="1"/>
</dbReference>
<evidence type="ECO:0000256" key="8">
    <source>
        <dbReference type="ARBA" id="ARBA00023002"/>
    </source>
</evidence>
<dbReference type="AlphaFoldDB" id="E0RSF1"/>
<dbReference type="HOGENOM" id="CLU_034045_2_1_12"/>
<dbReference type="CDD" id="cd01080">
    <property type="entry name" value="NAD_bind_m-THF_DH_Cyclohyd"/>
    <property type="match status" value="1"/>
</dbReference>
<keyword evidence="6 12" id="KW-0378">Hydrolase</keyword>
<dbReference type="GO" id="GO:0035999">
    <property type="term" value="P:tetrahydrofolate interconversion"/>
    <property type="evidence" value="ECO:0007669"/>
    <property type="project" value="UniProtKB-UniRule"/>
</dbReference>
<evidence type="ECO:0000256" key="9">
    <source>
        <dbReference type="ARBA" id="ARBA00023102"/>
    </source>
</evidence>
<evidence type="ECO:0000259" key="13">
    <source>
        <dbReference type="Pfam" id="PF00763"/>
    </source>
</evidence>
<evidence type="ECO:0000256" key="5">
    <source>
        <dbReference type="ARBA" id="ARBA00022755"/>
    </source>
</evidence>
<evidence type="ECO:0000256" key="2">
    <source>
        <dbReference type="ARBA" id="ARBA00011738"/>
    </source>
</evidence>
<dbReference type="InterPro" id="IPR000672">
    <property type="entry name" value="THF_DH/CycHdrlase"/>
</dbReference>
<comment type="catalytic activity">
    <reaction evidence="12">
        <text>(6R)-5,10-methenyltetrahydrofolate + H2O = (6R)-10-formyltetrahydrofolate + H(+)</text>
        <dbReference type="Rhea" id="RHEA:23700"/>
        <dbReference type="ChEBI" id="CHEBI:15377"/>
        <dbReference type="ChEBI" id="CHEBI:15378"/>
        <dbReference type="ChEBI" id="CHEBI:57455"/>
        <dbReference type="ChEBI" id="CHEBI:195366"/>
        <dbReference type="EC" id="3.5.4.9"/>
    </reaction>
</comment>
<protein>
    <recommendedName>
        <fullName evidence="12">Bifunctional protein FolD</fullName>
    </recommendedName>
    <domain>
        <recommendedName>
            <fullName evidence="12">Methylenetetrahydrofolate dehydrogenase</fullName>
            <ecNumber evidence="12">1.5.1.5</ecNumber>
        </recommendedName>
    </domain>
    <domain>
        <recommendedName>
            <fullName evidence="12">Methenyltetrahydrofolate cyclohydrolase</fullName>
            <ecNumber evidence="12">3.5.4.9</ecNumber>
        </recommendedName>
    </domain>
</protein>
<dbReference type="GO" id="GO:0004477">
    <property type="term" value="F:methenyltetrahydrofolate cyclohydrolase activity"/>
    <property type="evidence" value="ECO:0007669"/>
    <property type="project" value="UniProtKB-UniRule"/>
</dbReference>
<gene>
    <name evidence="12 15" type="primary">folD</name>
    <name evidence="15" type="ordered locus">STHERM_c09920</name>
</gene>
<dbReference type="GO" id="GO:0005829">
    <property type="term" value="C:cytosol"/>
    <property type="evidence" value="ECO:0007669"/>
    <property type="project" value="TreeGrafter"/>
</dbReference>
<dbReference type="PANTHER" id="PTHR48099:SF5">
    <property type="entry name" value="C-1-TETRAHYDROFOLATE SYNTHASE, CYTOPLASMIC"/>
    <property type="match status" value="1"/>
</dbReference>
<evidence type="ECO:0000256" key="11">
    <source>
        <dbReference type="ARBA" id="ARBA00023268"/>
    </source>
</evidence>
<comment type="pathway">
    <text evidence="1 12">One-carbon metabolism; tetrahydrofolate interconversion.</text>
</comment>
<feature type="domain" description="Tetrahydrofolate dehydrogenase/cyclohydrolase catalytic" evidence="13">
    <location>
        <begin position="6"/>
        <end position="120"/>
    </location>
</feature>
<organism evidence="15 16">
    <name type="scientific">Winmispira thermophila (strain ATCC 49972 / DSM 6192 / RI 19.B1)</name>
    <name type="common">Spirochaeta thermophila</name>
    <dbReference type="NCBI Taxonomy" id="665571"/>
    <lineage>
        <taxon>Bacteria</taxon>
        <taxon>Pseudomonadati</taxon>
        <taxon>Spirochaetota</taxon>
        <taxon>Spirochaetia</taxon>
        <taxon>Winmispirales</taxon>
        <taxon>Winmispiraceae</taxon>
        <taxon>Winmispira</taxon>
    </lineage>
</organism>
<evidence type="ECO:0000256" key="1">
    <source>
        <dbReference type="ARBA" id="ARBA00004777"/>
    </source>
</evidence>
<dbReference type="Pfam" id="PF00763">
    <property type="entry name" value="THF_DHG_CYH"/>
    <property type="match status" value="1"/>
</dbReference>
<keyword evidence="8 12" id="KW-0560">Oxidoreductase</keyword>
<dbReference type="EC" id="1.5.1.5" evidence="12"/>